<feature type="region of interest" description="Disordered" evidence="1">
    <location>
        <begin position="1"/>
        <end position="20"/>
    </location>
</feature>
<name>X1R5Z9_9ZZZZ</name>
<protein>
    <submittedName>
        <fullName evidence="2">Uncharacterized protein</fullName>
    </submittedName>
</protein>
<organism evidence="2">
    <name type="scientific">marine sediment metagenome</name>
    <dbReference type="NCBI Taxonomy" id="412755"/>
    <lineage>
        <taxon>unclassified sequences</taxon>
        <taxon>metagenomes</taxon>
        <taxon>ecological metagenomes</taxon>
    </lineage>
</organism>
<dbReference type="EMBL" id="BARW01005150">
    <property type="protein sequence ID" value="GAI75958.1"/>
    <property type="molecule type" value="Genomic_DNA"/>
</dbReference>
<reference evidence="2" key="1">
    <citation type="journal article" date="2014" name="Front. Microbiol.">
        <title>High frequency of phylogenetically diverse reductive dehalogenase-homologous genes in deep subseafloor sedimentary metagenomes.</title>
        <authorList>
            <person name="Kawai M."/>
            <person name="Futagami T."/>
            <person name="Toyoda A."/>
            <person name="Takaki Y."/>
            <person name="Nishi S."/>
            <person name="Hori S."/>
            <person name="Arai W."/>
            <person name="Tsubouchi T."/>
            <person name="Morono Y."/>
            <person name="Uchiyama I."/>
            <person name="Ito T."/>
            <person name="Fujiyama A."/>
            <person name="Inagaki F."/>
            <person name="Takami H."/>
        </authorList>
    </citation>
    <scope>NUCLEOTIDE SEQUENCE</scope>
    <source>
        <strain evidence="2">Expedition CK06-06</strain>
    </source>
</reference>
<feature type="region of interest" description="Disordered" evidence="1">
    <location>
        <begin position="34"/>
        <end position="70"/>
    </location>
</feature>
<evidence type="ECO:0000313" key="2">
    <source>
        <dbReference type="EMBL" id="GAI75958.1"/>
    </source>
</evidence>
<feature type="compositionally biased region" description="Pro residues" evidence="1">
    <location>
        <begin position="35"/>
        <end position="50"/>
    </location>
</feature>
<accession>X1R5Z9</accession>
<dbReference type="AlphaFoldDB" id="X1R5Z9"/>
<evidence type="ECO:0000256" key="1">
    <source>
        <dbReference type="SAM" id="MobiDB-lite"/>
    </source>
</evidence>
<sequence>LRGAARGRAGAGRQAAQGAVVPAQGSFTGVAPFGVAPPPPLPQPGVPLPPGSLARCVRGKSSARGALGPP</sequence>
<feature type="compositionally biased region" description="Low complexity" evidence="1">
    <location>
        <begin position="1"/>
        <end position="19"/>
    </location>
</feature>
<feature type="non-terminal residue" evidence="2">
    <location>
        <position position="1"/>
    </location>
</feature>
<comment type="caution">
    <text evidence="2">The sequence shown here is derived from an EMBL/GenBank/DDBJ whole genome shotgun (WGS) entry which is preliminary data.</text>
</comment>
<proteinExistence type="predicted"/>
<gene>
    <name evidence="2" type="ORF">S12H4_11460</name>
</gene>